<dbReference type="Gene3D" id="3.40.50.300">
    <property type="entry name" value="P-loop containing nucleotide triphosphate hydrolases"/>
    <property type="match status" value="1"/>
</dbReference>
<evidence type="ECO:0000256" key="1">
    <source>
        <dbReference type="ARBA" id="ARBA00022517"/>
    </source>
</evidence>
<dbReference type="PANTHER" id="PTHR12595:SF0">
    <property type="entry name" value="ADENYLATE KINASE ISOENZYME 6"/>
    <property type="match status" value="1"/>
</dbReference>
<keyword evidence="3" id="KW-0808">Transferase</keyword>
<evidence type="ECO:0000256" key="4">
    <source>
        <dbReference type="ARBA" id="ARBA00022741"/>
    </source>
</evidence>
<dbReference type="Pfam" id="PF13238">
    <property type="entry name" value="AAA_18"/>
    <property type="match status" value="1"/>
</dbReference>
<dbReference type="InterPro" id="IPR020618">
    <property type="entry name" value="Adenyl_kinase_AK6"/>
</dbReference>
<comment type="caution">
    <text evidence="7">The sequence shown here is derived from an EMBL/GenBank/DDBJ whole genome shotgun (WGS) entry which is preliminary data.</text>
</comment>
<sequence length="179" mass="19928">MLPAGNTRHMMLGITGTPGTGKTSVAAELAKRGHCVVHLADTVEPYVIEEDPQRQTRVVDSERWAAEFSPVGGIAEGHLAHLLACDRIVVLRCRPDVLRRRLQARGYTREKIAENVEAEALDVILIETVERHPDDSIFELDTTEQTPSRCADLVEQFIQGELPPSYGAIDWTEYLVLDL</sequence>
<keyword evidence="5 7" id="KW-0418">Kinase</keyword>
<dbReference type="GO" id="GO:0005524">
    <property type="term" value="F:ATP binding"/>
    <property type="evidence" value="ECO:0007669"/>
    <property type="project" value="UniProtKB-KW"/>
</dbReference>
<keyword evidence="6" id="KW-0067">ATP-binding</keyword>
<organism evidence="7">
    <name type="scientific">hydrocarbon metagenome</name>
    <dbReference type="NCBI Taxonomy" id="938273"/>
    <lineage>
        <taxon>unclassified sequences</taxon>
        <taxon>metagenomes</taxon>
        <taxon>ecological metagenomes</taxon>
    </lineage>
</organism>
<evidence type="ECO:0000256" key="2">
    <source>
        <dbReference type="ARBA" id="ARBA00022552"/>
    </source>
</evidence>
<keyword evidence="4" id="KW-0547">Nucleotide-binding</keyword>
<reference evidence="7" key="1">
    <citation type="journal article" date="2015" name="Proc. Natl. Acad. Sci. U.S.A.">
        <title>Networks of energetic and metabolic interactions define dynamics in microbial communities.</title>
        <authorList>
            <person name="Embree M."/>
            <person name="Liu J.K."/>
            <person name="Al-Bassam M.M."/>
            <person name="Zengler K."/>
        </authorList>
    </citation>
    <scope>NUCLEOTIDE SEQUENCE</scope>
</reference>
<dbReference type="AlphaFoldDB" id="A0A0W8FFW3"/>
<dbReference type="HAMAP" id="MF_00039">
    <property type="entry name" value="Adenylate_kinase_AK6"/>
    <property type="match status" value="1"/>
</dbReference>
<evidence type="ECO:0000313" key="7">
    <source>
        <dbReference type="EMBL" id="KUG19797.1"/>
    </source>
</evidence>
<dbReference type="GO" id="GO:0004017">
    <property type="term" value="F:AMP kinase activity"/>
    <property type="evidence" value="ECO:0007669"/>
    <property type="project" value="InterPro"/>
</dbReference>
<keyword evidence="1" id="KW-0690">Ribosome biogenesis</keyword>
<dbReference type="EMBL" id="LNQE01001256">
    <property type="protein sequence ID" value="KUG19797.1"/>
    <property type="molecule type" value="Genomic_DNA"/>
</dbReference>
<evidence type="ECO:0000256" key="5">
    <source>
        <dbReference type="ARBA" id="ARBA00022777"/>
    </source>
</evidence>
<keyword evidence="2" id="KW-0698">rRNA processing</keyword>
<accession>A0A0W8FFW3</accession>
<name>A0A0W8FFW3_9ZZZZ</name>
<gene>
    <name evidence="7" type="ORF">ASZ90_010474</name>
</gene>
<dbReference type="GO" id="GO:0006364">
    <property type="term" value="P:rRNA processing"/>
    <property type="evidence" value="ECO:0007669"/>
    <property type="project" value="UniProtKB-KW"/>
</dbReference>
<evidence type="ECO:0000256" key="3">
    <source>
        <dbReference type="ARBA" id="ARBA00022679"/>
    </source>
</evidence>
<dbReference type="SUPFAM" id="SSF52540">
    <property type="entry name" value="P-loop containing nucleoside triphosphate hydrolases"/>
    <property type="match status" value="1"/>
</dbReference>
<dbReference type="PANTHER" id="PTHR12595">
    <property type="entry name" value="POS9-ACTIVATING FACTOR FAP7-RELATED"/>
    <property type="match status" value="1"/>
</dbReference>
<dbReference type="InterPro" id="IPR027417">
    <property type="entry name" value="P-loop_NTPase"/>
</dbReference>
<evidence type="ECO:0000256" key="6">
    <source>
        <dbReference type="ARBA" id="ARBA00022840"/>
    </source>
</evidence>
<proteinExistence type="inferred from homology"/>
<dbReference type="GO" id="GO:0016887">
    <property type="term" value="F:ATP hydrolysis activity"/>
    <property type="evidence" value="ECO:0007669"/>
    <property type="project" value="InterPro"/>
</dbReference>
<protein>
    <submittedName>
        <fullName evidence="7">Amp/cmp kinase ak6</fullName>
    </submittedName>
</protein>